<dbReference type="InterPro" id="IPR036366">
    <property type="entry name" value="PGBDSf"/>
</dbReference>
<dbReference type="InterPro" id="IPR015510">
    <property type="entry name" value="PGRP"/>
</dbReference>
<evidence type="ECO:0000313" key="6">
    <source>
        <dbReference type="Proteomes" id="UP001055940"/>
    </source>
</evidence>
<feature type="domain" description="N-acetylmuramoyl-L-alanine amidase" evidence="3">
    <location>
        <begin position="12"/>
        <end position="142"/>
    </location>
</feature>
<dbReference type="SUPFAM" id="SSF47090">
    <property type="entry name" value="PGBD-like"/>
    <property type="match status" value="1"/>
</dbReference>
<dbReference type="Proteomes" id="UP001055940">
    <property type="component" value="Chromosome"/>
</dbReference>
<evidence type="ECO:0000259" key="4">
    <source>
        <dbReference type="SMART" id="SM00701"/>
    </source>
</evidence>
<dbReference type="SUPFAM" id="SSF55846">
    <property type="entry name" value="N-acetylmuramoyl-L-alanine amidase-like"/>
    <property type="match status" value="1"/>
</dbReference>
<evidence type="ECO:0000256" key="1">
    <source>
        <dbReference type="ARBA" id="ARBA00007553"/>
    </source>
</evidence>
<protein>
    <submittedName>
        <fullName evidence="5">Peptidoglycan-binding domain-containing protein</fullName>
    </submittedName>
</protein>
<dbReference type="SMART" id="SM00644">
    <property type="entry name" value="Ami_2"/>
    <property type="match status" value="1"/>
</dbReference>
<dbReference type="InterPro" id="IPR006619">
    <property type="entry name" value="PGRP_domain_met/bac"/>
</dbReference>
<name>A0ABY5DAY3_9ACTN</name>
<dbReference type="Pfam" id="PF01471">
    <property type="entry name" value="PG_binding_1"/>
    <property type="match status" value="1"/>
</dbReference>
<dbReference type="InterPro" id="IPR002477">
    <property type="entry name" value="Peptidoglycan-bd-like"/>
</dbReference>
<dbReference type="PANTHER" id="PTHR11022">
    <property type="entry name" value="PEPTIDOGLYCAN RECOGNITION PROTEIN"/>
    <property type="match status" value="1"/>
</dbReference>
<dbReference type="PANTHER" id="PTHR11022:SF41">
    <property type="entry name" value="PEPTIDOGLYCAN-RECOGNITION PROTEIN LC-RELATED"/>
    <property type="match status" value="1"/>
</dbReference>
<dbReference type="EMBL" id="CP099837">
    <property type="protein sequence ID" value="USY21120.1"/>
    <property type="molecule type" value="Genomic_DNA"/>
</dbReference>
<dbReference type="SMART" id="SM00701">
    <property type="entry name" value="PGRP"/>
    <property type="match status" value="1"/>
</dbReference>
<feature type="region of interest" description="Disordered" evidence="2">
    <location>
        <begin position="153"/>
        <end position="176"/>
    </location>
</feature>
<dbReference type="RefSeq" id="WP_254420067.1">
    <property type="nucleotide sequence ID" value="NZ_BAAAJB010000020.1"/>
</dbReference>
<dbReference type="CDD" id="cd06583">
    <property type="entry name" value="PGRP"/>
    <property type="match status" value="1"/>
</dbReference>
<evidence type="ECO:0000313" key="5">
    <source>
        <dbReference type="EMBL" id="USY21120.1"/>
    </source>
</evidence>
<dbReference type="Gene3D" id="1.10.101.10">
    <property type="entry name" value="PGBD-like superfamily/PGBD"/>
    <property type="match status" value="1"/>
</dbReference>
<proteinExistence type="inferred from homology"/>
<gene>
    <name evidence="5" type="ORF">NE857_05620</name>
</gene>
<reference evidence="5" key="1">
    <citation type="submission" date="2022-06" db="EMBL/GenBank/DDBJ databases">
        <authorList>
            <person name="Ping M."/>
        </authorList>
    </citation>
    <scope>NUCLEOTIDE SEQUENCE</scope>
    <source>
        <strain evidence="5">JCM11759T</strain>
    </source>
</reference>
<organism evidence="5 6">
    <name type="scientific">Nocardiopsis exhalans</name>
    <dbReference type="NCBI Taxonomy" id="163604"/>
    <lineage>
        <taxon>Bacteria</taxon>
        <taxon>Bacillati</taxon>
        <taxon>Actinomycetota</taxon>
        <taxon>Actinomycetes</taxon>
        <taxon>Streptosporangiales</taxon>
        <taxon>Nocardiopsidaceae</taxon>
        <taxon>Nocardiopsis</taxon>
    </lineage>
</organism>
<feature type="domain" description="Peptidoglycan recognition protein family" evidence="4">
    <location>
        <begin position="2"/>
        <end position="137"/>
    </location>
</feature>
<sequence>MSRLVSRSAWGARAPRSRTSTTWAARSGFTVHYSAGPPTQTPRQIQNFHMDGQGWADVGYNFLVDRQGNVYEGRGWLAVGAHAAPHNTSHIGVCFIGRDGDATPAAKAAIRGLYDEANRRAGKTLSRSWHGGLSGNSTSCPGADLRSWVRAGMPVPGSGGDASQTSPPPSAPAFPGPILIQPPVRHTETCRRWQQRMRERGWRITVDGWYGPASARVCRQFQTEKGFSVDGRVGPQTWAGAWTAPVT</sequence>
<dbReference type="InterPro" id="IPR036505">
    <property type="entry name" value="Amidase/PGRP_sf"/>
</dbReference>
<dbReference type="Gene3D" id="3.40.80.10">
    <property type="entry name" value="Peptidoglycan recognition protein-like"/>
    <property type="match status" value="1"/>
</dbReference>
<accession>A0ABY5DAY3</accession>
<evidence type="ECO:0000259" key="3">
    <source>
        <dbReference type="SMART" id="SM00644"/>
    </source>
</evidence>
<dbReference type="InterPro" id="IPR002502">
    <property type="entry name" value="Amidase_domain"/>
</dbReference>
<evidence type="ECO:0000256" key="2">
    <source>
        <dbReference type="SAM" id="MobiDB-lite"/>
    </source>
</evidence>
<feature type="compositionally biased region" description="Pro residues" evidence="2">
    <location>
        <begin position="166"/>
        <end position="175"/>
    </location>
</feature>
<comment type="similarity">
    <text evidence="1">Belongs to the N-acetylmuramoyl-L-alanine amidase 2 family.</text>
</comment>
<keyword evidence="6" id="KW-1185">Reference proteome</keyword>
<dbReference type="InterPro" id="IPR036365">
    <property type="entry name" value="PGBD-like_sf"/>
</dbReference>
<dbReference type="Pfam" id="PF01510">
    <property type="entry name" value="Amidase_2"/>
    <property type="match status" value="1"/>
</dbReference>